<dbReference type="AlphaFoldDB" id="A0A5C4N5P5"/>
<proteinExistence type="predicted"/>
<evidence type="ECO:0000313" key="5">
    <source>
        <dbReference type="Proteomes" id="UP000305887"/>
    </source>
</evidence>
<dbReference type="SUPFAM" id="SSF48452">
    <property type="entry name" value="TPR-like"/>
    <property type="match status" value="1"/>
</dbReference>
<feature type="transmembrane region" description="Helical" evidence="2">
    <location>
        <begin position="81"/>
        <end position="104"/>
    </location>
</feature>
<evidence type="ECO:0000256" key="2">
    <source>
        <dbReference type="SAM" id="Phobius"/>
    </source>
</evidence>
<keyword evidence="2" id="KW-1133">Transmembrane helix</keyword>
<feature type="signal peptide" evidence="3">
    <location>
        <begin position="1"/>
        <end position="18"/>
    </location>
</feature>
<evidence type="ECO:0000256" key="1">
    <source>
        <dbReference type="ARBA" id="ARBA00022748"/>
    </source>
</evidence>
<keyword evidence="2" id="KW-0472">Membrane</keyword>
<comment type="caution">
    <text evidence="4">The sequence shown here is derived from an EMBL/GenBank/DDBJ whole genome shotgun (WGS) entry which is preliminary data.</text>
</comment>
<accession>A0A5C4N5P5</accession>
<keyword evidence="1" id="KW-0201">Cytochrome c-type biogenesis</keyword>
<gene>
    <name evidence="4" type="primary">ccmI</name>
    <name evidence="4" type="ORF">FHG66_00765</name>
</gene>
<evidence type="ECO:0000313" key="4">
    <source>
        <dbReference type="EMBL" id="TNC53043.1"/>
    </source>
</evidence>
<feature type="chain" id="PRO_5022810576" evidence="3">
    <location>
        <begin position="19"/>
        <end position="397"/>
    </location>
</feature>
<dbReference type="InterPro" id="IPR011990">
    <property type="entry name" value="TPR-like_helical_dom_sf"/>
</dbReference>
<keyword evidence="2" id="KW-0812">Transmembrane</keyword>
<dbReference type="OrthoDB" id="9815847at2"/>
<evidence type="ECO:0000256" key="3">
    <source>
        <dbReference type="SAM" id="SignalP"/>
    </source>
</evidence>
<dbReference type="Gene3D" id="1.25.40.10">
    <property type="entry name" value="Tetratricopeptide repeat domain"/>
    <property type="match status" value="1"/>
</dbReference>
<name>A0A5C4N5P5_9RHOB</name>
<dbReference type="InterPro" id="IPR017560">
    <property type="entry name" value="Cyt_c_biogenesis_CcmI"/>
</dbReference>
<dbReference type="Proteomes" id="UP000305887">
    <property type="component" value="Unassembled WGS sequence"/>
</dbReference>
<reference evidence="4 5" key="1">
    <citation type="submission" date="2019-06" db="EMBL/GenBank/DDBJ databases">
        <title>YIM 131921 draft genome.</title>
        <authorList>
            <person name="Jiang L."/>
        </authorList>
    </citation>
    <scope>NUCLEOTIDE SEQUENCE [LARGE SCALE GENOMIC DNA]</scope>
    <source>
        <strain evidence="4 5">YIM 131921</strain>
    </source>
</reference>
<dbReference type="GO" id="GO:0017004">
    <property type="term" value="P:cytochrome complex assembly"/>
    <property type="evidence" value="ECO:0007669"/>
    <property type="project" value="UniProtKB-KW"/>
</dbReference>
<dbReference type="NCBIfam" id="TIGR03142">
    <property type="entry name" value="cytochro_ccmI"/>
    <property type="match status" value="1"/>
</dbReference>
<keyword evidence="3" id="KW-0732">Signal</keyword>
<sequence length="397" mass="41927">MLSVAVAALLARPLLAPAAPGAETSPEQAIYRDQLAEVDRDLARGVIRPEEAERARTEIARRLLAADRAGPARLREAPRSAALAAVVAIGLFAVMGSLLVYSVLGQPGASDLPRAARVAEATRALETRPSQAEAEARFAELAPAAVPQVPAEELALIEELRRVVPTRPDEPEGWALLARNEARIGNFAAAAQAQQNLVHLRGDSATAEDVATLVDYLVEATGGIFVSPEAEAALDRLAAIDPQSMVLRYYAGLLYASTGRPDLAFPLWRAVVENGPPDDFRRFRAEAQIEQMAWLAGVDYTLPAPSGPSSDDMAAAADMDPEAQQQMIQGMVQGLRERLTAEGGPVEEWVRLVTSLAVLGDEAGARDALTEARLAFEGDSAALVALDAAAGQAGLAP</sequence>
<organism evidence="4 5">
    <name type="scientific">Rubellimicrobium rubrum</name>
    <dbReference type="NCBI Taxonomy" id="2585369"/>
    <lineage>
        <taxon>Bacteria</taxon>
        <taxon>Pseudomonadati</taxon>
        <taxon>Pseudomonadota</taxon>
        <taxon>Alphaproteobacteria</taxon>
        <taxon>Rhodobacterales</taxon>
        <taxon>Roseobacteraceae</taxon>
        <taxon>Rubellimicrobium</taxon>
    </lineage>
</organism>
<keyword evidence="5" id="KW-1185">Reference proteome</keyword>
<protein>
    <submittedName>
        <fullName evidence="4">C-type cytochrome biogenesis protein CcmI</fullName>
    </submittedName>
</protein>
<dbReference type="EMBL" id="VDFU01000001">
    <property type="protein sequence ID" value="TNC53043.1"/>
    <property type="molecule type" value="Genomic_DNA"/>
</dbReference>